<accession>Q979F1</accession>
<name>Q979F1_THEVO</name>
<dbReference type="KEGG" id="tvo:TVG1241900"/>
<gene>
    <name evidence="1" type="ORF">TVG1241900</name>
</gene>
<dbReference type="DNASU" id="1441324"/>
<evidence type="ECO:0000313" key="1">
    <source>
        <dbReference type="EMBL" id="BAB60352.1"/>
    </source>
</evidence>
<dbReference type="HOGENOM" id="CLU_1021648_0_0_2"/>
<dbReference type="SMR" id="Q979F1"/>
<dbReference type="InterPro" id="IPR036388">
    <property type="entry name" value="WH-like_DNA-bd_sf"/>
</dbReference>
<dbReference type="OrthoDB" id="56523at2157"/>
<sequence>MMNKREQDYWIFSVELRESKVSEENGKSIVITPLGLSAKRILIAGTVSSKQSDDRMARISLADPIGSFYVTAFSGGFNPEEKAMVDSLEVDDKAMVMGKINPYRTSEGVYLFSIRPELVSKTGEDALRLWTLKAYYFAKRRIYAIREAQKLQDPKADELISLGYSRVEAEAAISSIKNFPGYDYQRILEAIETAIYSVSTPTQLPEVRSKILNYIKENDTDGKGCKYEDIVIAAKNMGIDQSTTDEILNTLGSSGEIFEISLKRYKAVEPE</sequence>
<dbReference type="EMBL" id="BA000011">
    <property type="protein sequence ID" value="BAB60352.1"/>
    <property type="molecule type" value="Genomic_DNA"/>
</dbReference>
<keyword evidence="2" id="KW-1185">Reference proteome</keyword>
<evidence type="ECO:0000313" key="2">
    <source>
        <dbReference type="Proteomes" id="UP000001017"/>
    </source>
</evidence>
<dbReference type="RefSeq" id="WP_010917442.1">
    <property type="nucleotide sequence ID" value="NC_002689.2"/>
</dbReference>
<dbReference type="Gene3D" id="1.10.10.10">
    <property type="entry name" value="Winged helix-like DNA-binding domain superfamily/Winged helix DNA-binding domain"/>
    <property type="match status" value="1"/>
</dbReference>
<dbReference type="PaxDb" id="273116-14325448"/>
<dbReference type="STRING" id="273116.gene:9382013"/>
<dbReference type="AlphaFoldDB" id="Q979F1"/>
<dbReference type="eggNOG" id="arCOG02258">
    <property type="taxonomic scope" value="Archaea"/>
</dbReference>
<protein>
    <submittedName>
        <fullName evidence="1">Uncharacterized protein</fullName>
    </submittedName>
</protein>
<reference evidence="1 2" key="2">
    <citation type="journal article" date="2000" name="Proc. Natl. Acad. Sci. U.S.A.">
        <title>Archaeal adaptation to higher temperatures revealed by genomic sequence of Thermoplasma volcanium.</title>
        <authorList>
            <person name="Kawashima T."/>
            <person name="Amano N."/>
            <person name="Koike H."/>
            <person name="Makino S."/>
            <person name="Higuchi S."/>
            <person name="Kawashima-Ohya Y."/>
            <person name="Watanabe K."/>
            <person name="Yamazaki M."/>
            <person name="Kanehori K."/>
            <person name="Kawamoto T."/>
            <person name="Nunoshiba T."/>
            <person name="Yamamoto Y."/>
            <person name="Aramaki H."/>
            <person name="Makino K."/>
            <person name="Suzuki M."/>
        </authorList>
    </citation>
    <scope>NUCLEOTIDE SEQUENCE [LARGE SCALE GENOMIC DNA]</scope>
    <source>
        <strain evidence="2">ATCC 51530 / DSM 4299 / JCM 9571 / NBRC 15438 / GSS1</strain>
    </source>
</reference>
<proteinExistence type="predicted"/>
<organism evidence="1 2">
    <name type="scientific">Thermoplasma volcanium (strain ATCC 51530 / DSM 4299 / JCM 9571 / NBRC 15438 / GSS1)</name>
    <dbReference type="NCBI Taxonomy" id="273116"/>
    <lineage>
        <taxon>Archaea</taxon>
        <taxon>Methanobacteriati</taxon>
        <taxon>Thermoplasmatota</taxon>
        <taxon>Thermoplasmata</taxon>
        <taxon>Thermoplasmatales</taxon>
        <taxon>Thermoplasmataceae</taxon>
        <taxon>Thermoplasma</taxon>
    </lineage>
</organism>
<dbReference type="GeneID" id="1441324"/>
<reference evidence="1 2" key="1">
    <citation type="journal article" date="1999" name="Proc. Jpn. Acad.">
        <title>Determination of the complete genomic DNA sequence of Thermoplasma volvanium GSS1.</title>
        <authorList>
            <person name="Kawashima T."/>
            <person name="Yamamoto Y."/>
            <person name="Aramaki H."/>
            <person name="Nunoshiba T."/>
            <person name="Kawamoto T."/>
            <person name="Watanabe K."/>
            <person name="Yamazaki M."/>
            <person name="Kanehori K."/>
            <person name="Amano N."/>
            <person name="Ohya Y."/>
            <person name="Makino K."/>
            <person name="Suzuki M."/>
        </authorList>
    </citation>
    <scope>NUCLEOTIDE SEQUENCE [LARGE SCALE GENOMIC DNA]</scope>
    <source>
        <strain evidence="2">ATCC 51530 / DSM 4299 / JCM 9571 / NBRC 15438 / GSS1</strain>
    </source>
</reference>
<dbReference type="Proteomes" id="UP000001017">
    <property type="component" value="Chromosome"/>
</dbReference>
<dbReference type="PhylomeDB" id="Q979F1"/>